<evidence type="ECO:0000313" key="3">
    <source>
        <dbReference type="Proteomes" id="UP001424441"/>
    </source>
</evidence>
<proteinExistence type="predicted"/>
<dbReference type="EMBL" id="BAAADE010000013">
    <property type="protein sequence ID" value="GAA0614613.1"/>
    <property type="molecule type" value="Genomic_DNA"/>
</dbReference>
<comment type="caution">
    <text evidence="2">The sequence shown here is derived from an EMBL/GenBank/DDBJ whole genome shotgun (WGS) entry which is preliminary data.</text>
</comment>
<dbReference type="InterPro" id="IPR003141">
    <property type="entry name" value="Pol/His_phosphatase_N"/>
</dbReference>
<protein>
    <submittedName>
        <fullName evidence="2">CehA/McbA family metallohydrolase</fullName>
    </submittedName>
</protein>
<sequence length="302" mass="33338">MSLAAFSAPGRFFKGNLHTHSNRSDGFLEPEDVCRRYRERGYDFLCLSDHFQARYDFPLTDTTAYQTEKFTTITGAELHAPETSGGEIWHILAVGLPRDFTPPSKSETGAQLAERAFQAGAFVVIPHPEWYGLTLEDAATIPNAHAVEVYNHTSQINTARGGGSYFLDEMLIAGRHINALACDDAHFNIPNAVERDAFGGWVMVKAEENSAEALLTALKAGHYYSTQGPDIHSMQIEGDELVVTCSPSHQVALVGHHSLSAKASGTELTTARLPLERFKGQWGRLIVLDEQGRCAWSNPMWF</sequence>
<reference evidence="2 3" key="1">
    <citation type="journal article" date="2019" name="Int. J. Syst. Evol. Microbiol.">
        <title>The Global Catalogue of Microorganisms (GCM) 10K type strain sequencing project: providing services to taxonomists for standard genome sequencing and annotation.</title>
        <authorList>
            <consortium name="The Broad Institute Genomics Platform"/>
            <consortium name="The Broad Institute Genome Sequencing Center for Infectious Disease"/>
            <person name="Wu L."/>
            <person name="Ma J."/>
        </authorList>
    </citation>
    <scope>NUCLEOTIDE SEQUENCE [LARGE SCALE GENOMIC DNA]</scope>
    <source>
        <strain evidence="2 3">JCM 15115</strain>
    </source>
</reference>
<dbReference type="SMART" id="SM00481">
    <property type="entry name" value="POLIIIAc"/>
    <property type="match status" value="1"/>
</dbReference>
<dbReference type="Proteomes" id="UP001424441">
    <property type="component" value="Unassembled WGS sequence"/>
</dbReference>
<organism evidence="2 3">
    <name type="scientific">Paenochrobactrum glaciei</name>
    <dbReference type="NCBI Taxonomy" id="486407"/>
    <lineage>
        <taxon>Bacteria</taxon>
        <taxon>Pseudomonadati</taxon>
        <taxon>Pseudomonadota</taxon>
        <taxon>Alphaproteobacteria</taxon>
        <taxon>Hyphomicrobiales</taxon>
        <taxon>Brucellaceae</taxon>
        <taxon>Paenochrobactrum</taxon>
    </lineage>
</organism>
<accession>A0ABN1GMM3</accession>
<name>A0ABN1GMM3_9HYPH</name>
<dbReference type="NCBIfam" id="NF038032">
    <property type="entry name" value="CehA_McbA_metalo"/>
    <property type="match status" value="1"/>
</dbReference>
<feature type="domain" description="Polymerase/histidinol phosphatase N-terminal" evidence="1">
    <location>
        <begin position="15"/>
        <end position="82"/>
    </location>
</feature>
<dbReference type="PANTHER" id="PTHR42924">
    <property type="entry name" value="EXONUCLEASE"/>
    <property type="match status" value="1"/>
</dbReference>
<keyword evidence="3" id="KW-1185">Reference proteome</keyword>
<dbReference type="SUPFAM" id="SSF89550">
    <property type="entry name" value="PHP domain-like"/>
    <property type="match status" value="1"/>
</dbReference>
<dbReference type="PANTHER" id="PTHR42924:SF3">
    <property type="entry name" value="POLYMERASE_HISTIDINOL PHOSPHATASE N-TERMINAL DOMAIN-CONTAINING PROTEIN"/>
    <property type="match status" value="1"/>
</dbReference>
<dbReference type="Gene3D" id="3.20.20.140">
    <property type="entry name" value="Metal-dependent hydrolases"/>
    <property type="match status" value="1"/>
</dbReference>
<dbReference type="InterPro" id="IPR016195">
    <property type="entry name" value="Pol/histidinol_Pase-like"/>
</dbReference>
<evidence type="ECO:0000259" key="1">
    <source>
        <dbReference type="SMART" id="SM00481"/>
    </source>
</evidence>
<dbReference type="InterPro" id="IPR052018">
    <property type="entry name" value="PHP_domain"/>
</dbReference>
<gene>
    <name evidence="2" type="ORF">GCM10008943_32240</name>
</gene>
<dbReference type="RefSeq" id="WP_343808024.1">
    <property type="nucleotide sequence ID" value="NZ_BAAADE010000013.1"/>
</dbReference>
<evidence type="ECO:0000313" key="2">
    <source>
        <dbReference type="EMBL" id="GAA0614613.1"/>
    </source>
</evidence>